<feature type="transmembrane region" description="Helical" evidence="1">
    <location>
        <begin position="41"/>
        <end position="64"/>
    </location>
</feature>
<keyword evidence="1" id="KW-0812">Transmembrane</keyword>
<dbReference type="Proteomes" id="UP001174934">
    <property type="component" value="Unassembled WGS sequence"/>
</dbReference>
<dbReference type="AlphaFoldDB" id="A0AA39WUP5"/>
<comment type="caution">
    <text evidence="2">The sequence shown here is derived from an EMBL/GenBank/DDBJ whole genome shotgun (WGS) entry which is preliminary data.</text>
</comment>
<gene>
    <name evidence="2" type="ORF">B0T17DRAFT_535431</name>
</gene>
<keyword evidence="1" id="KW-0472">Membrane</keyword>
<protein>
    <submittedName>
        <fullName evidence="2">Uncharacterized protein</fullName>
    </submittedName>
</protein>
<keyword evidence="3" id="KW-1185">Reference proteome</keyword>
<evidence type="ECO:0000256" key="1">
    <source>
        <dbReference type="SAM" id="Phobius"/>
    </source>
</evidence>
<evidence type="ECO:0000313" key="3">
    <source>
        <dbReference type="Proteomes" id="UP001174934"/>
    </source>
</evidence>
<reference evidence="2" key="1">
    <citation type="submission" date="2023-06" db="EMBL/GenBank/DDBJ databases">
        <title>Genome-scale phylogeny and comparative genomics of the fungal order Sordariales.</title>
        <authorList>
            <consortium name="Lawrence Berkeley National Laboratory"/>
            <person name="Hensen N."/>
            <person name="Bonometti L."/>
            <person name="Westerberg I."/>
            <person name="Brannstrom I.O."/>
            <person name="Guillou S."/>
            <person name="Cros-Aarteil S."/>
            <person name="Calhoun S."/>
            <person name="Haridas S."/>
            <person name="Kuo A."/>
            <person name="Mondo S."/>
            <person name="Pangilinan J."/>
            <person name="Riley R."/>
            <person name="LaButti K."/>
            <person name="Andreopoulos B."/>
            <person name="Lipzen A."/>
            <person name="Chen C."/>
            <person name="Yanf M."/>
            <person name="Daum C."/>
            <person name="Ng V."/>
            <person name="Clum A."/>
            <person name="Steindorff A."/>
            <person name="Ohm R."/>
            <person name="Martin F."/>
            <person name="Silar P."/>
            <person name="Natvig D."/>
            <person name="Lalanne C."/>
            <person name="Gautier V."/>
            <person name="Ament-velasquez S.L."/>
            <person name="Kruys A."/>
            <person name="Hutchinson M.I."/>
            <person name="Powell A.J."/>
            <person name="Barry K."/>
            <person name="Miller A.N."/>
            <person name="Grigoriev I.V."/>
            <person name="Debuchy R."/>
            <person name="Gladieux P."/>
            <person name="Thoren M.H."/>
            <person name="Johannesson H."/>
        </authorList>
    </citation>
    <scope>NUCLEOTIDE SEQUENCE</scope>
    <source>
        <strain evidence="2">SMH3391-2</strain>
    </source>
</reference>
<proteinExistence type="predicted"/>
<accession>A0AA39WUP5</accession>
<evidence type="ECO:0000313" key="2">
    <source>
        <dbReference type="EMBL" id="KAK0621939.1"/>
    </source>
</evidence>
<dbReference type="EMBL" id="JAULSR010000004">
    <property type="protein sequence ID" value="KAK0621939.1"/>
    <property type="molecule type" value="Genomic_DNA"/>
</dbReference>
<keyword evidence="1" id="KW-1133">Transmembrane helix</keyword>
<organism evidence="2 3">
    <name type="scientific">Bombardia bombarda</name>
    <dbReference type="NCBI Taxonomy" id="252184"/>
    <lineage>
        <taxon>Eukaryota</taxon>
        <taxon>Fungi</taxon>
        <taxon>Dikarya</taxon>
        <taxon>Ascomycota</taxon>
        <taxon>Pezizomycotina</taxon>
        <taxon>Sordariomycetes</taxon>
        <taxon>Sordariomycetidae</taxon>
        <taxon>Sordariales</taxon>
        <taxon>Lasiosphaeriaceae</taxon>
        <taxon>Bombardia</taxon>
    </lineage>
</organism>
<name>A0AA39WUP5_9PEZI</name>
<feature type="transmembrane region" description="Helical" evidence="1">
    <location>
        <begin position="6"/>
        <end position="29"/>
    </location>
</feature>
<sequence length="66" mass="7776">MQSVNCVIVVLCFNIIPSSIGFWLIDVLVRIPFSGLRGYEWVLVLMGSFFWIIKCHFLGTWHWLHH</sequence>